<feature type="region of interest" description="Disordered" evidence="1">
    <location>
        <begin position="31"/>
        <end position="56"/>
    </location>
</feature>
<dbReference type="RefSeq" id="WP_147924207.1">
    <property type="nucleotide sequence ID" value="NZ_VRTY01000172.1"/>
</dbReference>
<comment type="caution">
    <text evidence="2">The sequence shown here is derived from an EMBL/GenBank/DDBJ whole genome shotgun (WGS) entry which is preliminary data.</text>
</comment>
<dbReference type="EMBL" id="VRTY01000172">
    <property type="protein sequence ID" value="TXK21242.1"/>
    <property type="molecule type" value="Genomic_DNA"/>
</dbReference>
<organism evidence="2 3">
    <name type="scientific">Pontibacter qinzhouensis</name>
    <dbReference type="NCBI Taxonomy" id="2603253"/>
    <lineage>
        <taxon>Bacteria</taxon>
        <taxon>Pseudomonadati</taxon>
        <taxon>Bacteroidota</taxon>
        <taxon>Cytophagia</taxon>
        <taxon>Cytophagales</taxon>
        <taxon>Hymenobacteraceae</taxon>
        <taxon>Pontibacter</taxon>
    </lineage>
</organism>
<proteinExistence type="predicted"/>
<accession>A0A5C8IJM8</accession>
<reference evidence="2 3" key="1">
    <citation type="submission" date="2019-08" db="EMBL/GenBank/DDBJ databases">
        <authorList>
            <person name="Shi S."/>
        </authorList>
    </citation>
    <scope>NUCLEOTIDE SEQUENCE [LARGE SCALE GENOMIC DNA]</scope>
    <source>
        <strain evidence="2 3">GY10130</strain>
    </source>
</reference>
<evidence type="ECO:0000313" key="3">
    <source>
        <dbReference type="Proteomes" id="UP000321926"/>
    </source>
</evidence>
<evidence type="ECO:0000313" key="2">
    <source>
        <dbReference type="EMBL" id="TXK21242.1"/>
    </source>
</evidence>
<dbReference type="Proteomes" id="UP000321926">
    <property type="component" value="Unassembled WGS sequence"/>
</dbReference>
<protein>
    <submittedName>
        <fullName evidence="2">Uncharacterized protein</fullName>
    </submittedName>
</protein>
<dbReference type="AlphaFoldDB" id="A0A5C8IJM8"/>
<keyword evidence="3" id="KW-1185">Reference proteome</keyword>
<evidence type="ECO:0000256" key="1">
    <source>
        <dbReference type="SAM" id="MobiDB-lite"/>
    </source>
</evidence>
<name>A0A5C8IJM8_9BACT</name>
<gene>
    <name evidence="2" type="ORF">FVR03_23455</name>
</gene>
<sequence>MDTANKTNRYKYHKVVFRACARKAFRELNKLADGTTPQTEKKQKQQKGKKSTGGRARNLELYQMQVASSIILGLVRSYPAIRKKIKRKEWFYTSEVFAALIEA</sequence>